<accession>A0A426TTK7</accession>
<dbReference type="Pfam" id="PF04893">
    <property type="entry name" value="Yip1"/>
    <property type="match status" value="1"/>
</dbReference>
<proteinExistence type="predicted"/>
<feature type="transmembrane region" description="Helical" evidence="5">
    <location>
        <begin position="175"/>
        <end position="196"/>
    </location>
</feature>
<keyword evidence="2 5" id="KW-0812">Transmembrane</keyword>
<evidence type="ECO:0000256" key="3">
    <source>
        <dbReference type="ARBA" id="ARBA00022989"/>
    </source>
</evidence>
<evidence type="ECO:0000256" key="2">
    <source>
        <dbReference type="ARBA" id="ARBA00022692"/>
    </source>
</evidence>
<dbReference type="InterPro" id="IPR006977">
    <property type="entry name" value="Yip1_dom"/>
</dbReference>
<evidence type="ECO:0000313" key="8">
    <source>
        <dbReference type="Proteomes" id="UP000280307"/>
    </source>
</evidence>
<feature type="transmembrane region" description="Helical" evidence="5">
    <location>
        <begin position="41"/>
        <end position="63"/>
    </location>
</feature>
<name>A0A426TTK7_9CHLR</name>
<evidence type="ECO:0000256" key="1">
    <source>
        <dbReference type="ARBA" id="ARBA00004141"/>
    </source>
</evidence>
<feature type="transmembrane region" description="Helical" evidence="5">
    <location>
        <begin position="120"/>
        <end position="145"/>
    </location>
</feature>
<sequence length="237" mass="24740">MRACMGSLTTLFQLALGGLLLDPQAFRIQRDAPEGFGRGALLVALVGLAVGLAAWIGNFGVYLTQPDANAFRDTLYDGVARLPLYQNLVAETPELGVAFEEAFNQPQGGGLLATGPIESLAGVLFAPVFALLGWFIVGSVVHIAARAFGGSAAYQQTMACTALASGAHLLALVQIVPYAQVAATTILGLLATYVAVRESHQLPAWPSFWAVALGPTLLLLLAAIFSCGLLFLLVSVV</sequence>
<comment type="subcellular location">
    <subcellularLocation>
        <location evidence="1">Membrane</location>
        <topology evidence="1">Multi-pass membrane protein</topology>
    </subcellularLocation>
</comment>
<dbReference type="EMBL" id="RSAS01000754">
    <property type="protein sequence ID" value="RRR67969.1"/>
    <property type="molecule type" value="Genomic_DNA"/>
</dbReference>
<keyword evidence="3 5" id="KW-1133">Transmembrane helix</keyword>
<evidence type="ECO:0000313" key="7">
    <source>
        <dbReference type="EMBL" id="RRR67969.1"/>
    </source>
</evidence>
<dbReference type="AlphaFoldDB" id="A0A426TTK7"/>
<gene>
    <name evidence="7" type="ORF">EI684_18180</name>
</gene>
<evidence type="ECO:0000259" key="6">
    <source>
        <dbReference type="Pfam" id="PF04893"/>
    </source>
</evidence>
<keyword evidence="4 5" id="KW-0472">Membrane</keyword>
<comment type="caution">
    <text evidence="7">The sequence shown here is derived from an EMBL/GenBank/DDBJ whole genome shotgun (WGS) entry which is preliminary data.</text>
</comment>
<evidence type="ECO:0000256" key="4">
    <source>
        <dbReference type="ARBA" id="ARBA00023136"/>
    </source>
</evidence>
<dbReference type="Proteomes" id="UP000280307">
    <property type="component" value="Unassembled WGS sequence"/>
</dbReference>
<evidence type="ECO:0000256" key="5">
    <source>
        <dbReference type="SAM" id="Phobius"/>
    </source>
</evidence>
<feature type="domain" description="Yip1" evidence="6">
    <location>
        <begin position="18"/>
        <end position="223"/>
    </location>
</feature>
<protein>
    <submittedName>
        <fullName evidence="7">YIP1 family protein</fullName>
    </submittedName>
</protein>
<organism evidence="7 8">
    <name type="scientific">Candidatus Viridilinea halotolerans</name>
    <dbReference type="NCBI Taxonomy" id="2491704"/>
    <lineage>
        <taxon>Bacteria</taxon>
        <taxon>Bacillati</taxon>
        <taxon>Chloroflexota</taxon>
        <taxon>Chloroflexia</taxon>
        <taxon>Chloroflexales</taxon>
        <taxon>Chloroflexineae</taxon>
        <taxon>Oscillochloridaceae</taxon>
        <taxon>Candidatus Viridilinea</taxon>
    </lineage>
</organism>
<reference evidence="7 8" key="1">
    <citation type="submission" date="2018-12" db="EMBL/GenBank/DDBJ databases">
        <title>Genome Sequence of Candidatus Viridilinea halotolerans isolated from saline sulfide-rich spring.</title>
        <authorList>
            <person name="Grouzdev D.S."/>
            <person name="Burganskaya E.I."/>
            <person name="Krutkina M.S."/>
            <person name="Sukhacheva M.V."/>
            <person name="Gorlenko V.M."/>
        </authorList>
    </citation>
    <scope>NUCLEOTIDE SEQUENCE [LARGE SCALE GENOMIC DNA]</scope>
    <source>
        <strain evidence="7">Chok-6</strain>
    </source>
</reference>
<feature type="transmembrane region" description="Helical" evidence="5">
    <location>
        <begin position="208"/>
        <end position="234"/>
    </location>
</feature>
<dbReference type="GO" id="GO:0016020">
    <property type="term" value="C:membrane"/>
    <property type="evidence" value="ECO:0007669"/>
    <property type="project" value="UniProtKB-SubCell"/>
</dbReference>